<organism evidence="1 2">
    <name type="scientific">Hydrogenibacillus schlegelii</name>
    <name type="common">Bacillus schlegelii</name>
    <dbReference type="NCBI Taxonomy" id="1484"/>
    <lineage>
        <taxon>Bacteria</taxon>
        <taxon>Bacillati</taxon>
        <taxon>Bacillota</taxon>
        <taxon>Bacilli</taxon>
        <taxon>Bacillales</taxon>
        <taxon>Bacillales Family X. Incertae Sedis</taxon>
        <taxon>Hydrogenibacillus</taxon>
    </lineage>
</organism>
<dbReference type="InterPro" id="IPR050238">
    <property type="entry name" value="DNA_Rep/Repair_Clamp_Loader"/>
</dbReference>
<dbReference type="PANTHER" id="PTHR11669">
    <property type="entry name" value="REPLICATION FACTOR C / DNA POLYMERASE III GAMMA-TAU SUBUNIT"/>
    <property type="match status" value="1"/>
</dbReference>
<dbReference type="RefSeq" id="WP_273000214.1">
    <property type="nucleotide sequence ID" value="NZ_PEBV01000017.1"/>
</dbReference>
<protein>
    <submittedName>
        <fullName evidence="1">DNA polymerase III subunits gamma and tau</fullName>
    </submittedName>
</protein>
<dbReference type="InterPro" id="IPR027417">
    <property type="entry name" value="P-loop_NTPase"/>
</dbReference>
<dbReference type="Pfam" id="PF13177">
    <property type="entry name" value="DNA_pol3_delta2"/>
    <property type="match status" value="1"/>
</dbReference>
<dbReference type="SUPFAM" id="SSF52540">
    <property type="entry name" value="P-loop containing nucleoside triphosphate hydrolases"/>
    <property type="match status" value="1"/>
</dbReference>
<evidence type="ECO:0000313" key="2">
    <source>
        <dbReference type="Proteomes" id="UP000244180"/>
    </source>
</evidence>
<reference evidence="1 2" key="1">
    <citation type="submission" date="2017-08" db="EMBL/GenBank/DDBJ databases">
        <title>Burning lignite coal seam in the remote Altai Mountains harbors a hydrogen-driven thermophilic microbial community.</title>
        <authorList>
            <person name="Kadnikov V.V."/>
            <person name="Mardanov A.V."/>
            <person name="Ivasenko D."/>
            <person name="Beletsky A.V."/>
            <person name="Karnachuk O.V."/>
            <person name="Ravin N.V."/>
        </authorList>
    </citation>
    <scope>NUCLEOTIDE SEQUENCE [LARGE SCALE GENOMIC DNA]</scope>
    <source>
        <strain evidence="1">AL33</strain>
    </source>
</reference>
<gene>
    <name evidence="1" type="ORF">HSCHL_2150</name>
</gene>
<dbReference type="Proteomes" id="UP000244180">
    <property type="component" value="Unassembled WGS sequence"/>
</dbReference>
<dbReference type="Gene3D" id="3.40.50.300">
    <property type="entry name" value="P-loop containing nucleotide triphosphate hydrolases"/>
    <property type="match status" value="1"/>
</dbReference>
<dbReference type="AlphaFoldDB" id="A0A2T5GA66"/>
<evidence type="ECO:0000313" key="1">
    <source>
        <dbReference type="EMBL" id="PTQ53073.1"/>
    </source>
</evidence>
<sequence length="289" mass="30567">MERIAVSGRVAHAYLFYGPPGSGKREAARRLAALLLDRPLAEAATDVRWVEADGPLIGIDDVRAWIEWVHRAPLAGARRVVVVEQAERLTREAQNALLKVLEEPPATAHFVLLTARPGRLLPTVRSRLYPVPFSAADAGARLLSALAEGGLSVAGEGRDRSAGAGERAAAGAASGEGWDDVLHFLCHLPATPGRRLQAYAVLVRKAGADPAAVLGRLLVAYRDVLVLATGGEASLVLASARPCLERLAARLGPAGAARVVVRLMEALAAVREHRSPAWAEALVMELEGV</sequence>
<comment type="caution">
    <text evidence="1">The sequence shown here is derived from an EMBL/GenBank/DDBJ whole genome shotgun (WGS) entry which is preliminary data.</text>
</comment>
<name>A0A2T5GA66_HYDSH</name>
<dbReference type="PANTHER" id="PTHR11669:SF8">
    <property type="entry name" value="DNA POLYMERASE III SUBUNIT DELTA"/>
    <property type="match status" value="1"/>
</dbReference>
<proteinExistence type="predicted"/>
<accession>A0A2T5GA66</accession>
<dbReference type="EMBL" id="PEBV01000017">
    <property type="protein sequence ID" value="PTQ53073.1"/>
    <property type="molecule type" value="Genomic_DNA"/>
</dbReference>
<dbReference type="GO" id="GO:0006261">
    <property type="term" value="P:DNA-templated DNA replication"/>
    <property type="evidence" value="ECO:0007669"/>
    <property type="project" value="TreeGrafter"/>
</dbReference>